<dbReference type="EMBL" id="JAEFCI010006315">
    <property type="protein sequence ID" value="KAG5459775.1"/>
    <property type="molecule type" value="Genomic_DNA"/>
</dbReference>
<evidence type="ECO:0000256" key="1">
    <source>
        <dbReference type="ARBA" id="ARBA00004141"/>
    </source>
</evidence>
<keyword evidence="2 5" id="KW-0812">Transmembrane</keyword>
<feature type="transmembrane region" description="Helical" evidence="5">
    <location>
        <begin position="247"/>
        <end position="265"/>
    </location>
</feature>
<proteinExistence type="inferred from homology"/>
<dbReference type="OrthoDB" id="272672at2759"/>
<keyword evidence="5" id="KW-0968">Cytoplasmic vesicle</keyword>
<comment type="similarity">
    <text evidence="5">Belongs to the TPT transporter family. SLC35D subfamily.</text>
</comment>
<dbReference type="AlphaFoldDB" id="A0A8H7ZUY1"/>
<organism evidence="7 8">
    <name type="scientific">Olpidium bornovanus</name>
    <dbReference type="NCBI Taxonomy" id="278681"/>
    <lineage>
        <taxon>Eukaryota</taxon>
        <taxon>Fungi</taxon>
        <taxon>Fungi incertae sedis</taxon>
        <taxon>Olpidiomycota</taxon>
        <taxon>Olpidiomycotina</taxon>
        <taxon>Olpidiomycetes</taxon>
        <taxon>Olpidiales</taxon>
        <taxon>Olpidiaceae</taxon>
        <taxon>Olpidium</taxon>
    </lineage>
</organism>
<dbReference type="GO" id="GO:0030659">
    <property type="term" value="C:cytoplasmic vesicle membrane"/>
    <property type="evidence" value="ECO:0007669"/>
    <property type="project" value="UniProtKB-SubCell"/>
</dbReference>
<accession>A0A8H7ZUY1</accession>
<evidence type="ECO:0000256" key="4">
    <source>
        <dbReference type="ARBA" id="ARBA00023136"/>
    </source>
</evidence>
<protein>
    <recommendedName>
        <fullName evidence="5">GDP-mannose transporter</fullName>
        <shortName evidence="5">GMT</shortName>
    </recommendedName>
</protein>
<evidence type="ECO:0000256" key="3">
    <source>
        <dbReference type="ARBA" id="ARBA00022989"/>
    </source>
</evidence>
<dbReference type="Pfam" id="PF18922">
    <property type="entry name" value="DUF5672"/>
    <property type="match status" value="1"/>
</dbReference>
<evidence type="ECO:0000259" key="6">
    <source>
        <dbReference type="Pfam" id="PF18922"/>
    </source>
</evidence>
<name>A0A8H7ZUY1_9FUNG</name>
<keyword evidence="4 5" id="KW-0472">Membrane</keyword>
<keyword evidence="8" id="KW-1185">Reference proteome</keyword>
<comment type="caution">
    <text evidence="7">The sequence shown here is derived from an EMBL/GenBank/DDBJ whole genome shotgun (WGS) entry which is preliminary data.</text>
</comment>
<evidence type="ECO:0000313" key="7">
    <source>
        <dbReference type="EMBL" id="KAG5459775.1"/>
    </source>
</evidence>
<reference evidence="7 8" key="1">
    <citation type="journal article" name="Sci. Rep.">
        <title>Genome-scale phylogenetic analyses confirm Olpidium as the closest living zoosporic fungus to the non-flagellated, terrestrial fungi.</title>
        <authorList>
            <person name="Chang Y."/>
            <person name="Rochon D."/>
            <person name="Sekimoto S."/>
            <person name="Wang Y."/>
            <person name="Chovatia M."/>
            <person name="Sandor L."/>
            <person name="Salamov A."/>
            <person name="Grigoriev I.V."/>
            <person name="Stajich J.E."/>
            <person name="Spatafora J.W."/>
        </authorList>
    </citation>
    <scope>NUCLEOTIDE SEQUENCE [LARGE SCALE GENOMIC DNA]</scope>
    <source>
        <strain evidence="7">S191</strain>
    </source>
</reference>
<dbReference type="InterPro" id="IPR043729">
    <property type="entry name" value="DUF5672"/>
</dbReference>
<comment type="function">
    <text evidence="5">Involved in the import of GDP-mannose from the cytoplasm into the Golgi lumen.</text>
</comment>
<keyword evidence="5" id="KW-0256">Endoplasmic reticulum</keyword>
<dbReference type="InterPro" id="IPR050186">
    <property type="entry name" value="TPT_transporter"/>
</dbReference>
<dbReference type="PROSITE" id="PS51257">
    <property type="entry name" value="PROKAR_LIPOPROTEIN"/>
    <property type="match status" value="1"/>
</dbReference>
<feature type="transmembrane region" description="Helical" evidence="5">
    <location>
        <begin position="20"/>
        <end position="41"/>
    </location>
</feature>
<dbReference type="PANTHER" id="PTHR11132">
    <property type="entry name" value="SOLUTE CARRIER FAMILY 35"/>
    <property type="match status" value="1"/>
</dbReference>
<dbReference type="GO" id="GO:0005789">
    <property type="term" value="C:endoplasmic reticulum membrane"/>
    <property type="evidence" value="ECO:0007669"/>
    <property type="project" value="UniProtKB-SubCell"/>
</dbReference>
<feature type="transmembrane region" description="Helical" evidence="5">
    <location>
        <begin position="127"/>
        <end position="149"/>
    </location>
</feature>
<evidence type="ECO:0000256" key="2">
    <source>
        <dbReference type="ARBA" id="ARBA00022692"/>
    </source>
</evidence>
<keyword evidence="5" id="KW-0813">Transport</keyword>
<comment type="subcellular location">
    <subcellularLocation>
        <location evidence="5">Golgi apparatus membrane</location>
        <topology evidence="5">Multi-pass membrane protein</topology>
    </subcellularLocation>
    <subcellularLocation>
        <location evidence="5">Cytoplasmic vesicle membrane</location>
        <topology evidence="5">Multi-pass membrane protein</topology>
    </subcellularLocation>
    <subcellularLocation>
        <location evidence="5">Endoplasmic reticulum membrane</location>
        <topology evidence="5">Multi-pass membrane protein</topology>
    </subcellularLocation>
    <subcellularLocation>
        <location evidence="1">Membrane</location>
        <topology evidence="1">Multi-pass membrane protein</topology>
    </subcellularLocation>
</comment>
<comment type="subunit">
    <text evidence="5">Homooligomer.</text>
</comment>
<dbReference type="Proteomes" id="UP000673691">
    <property type="component" value="Unassembled WGS sequence"/>
</dbReference>
<keyword evidence="5" id="KW-0333">Golgi apparatus</keyword>
<evidence type="ECO:0000256" key="5">
    <source>
        <dbReference type="RuleBase" id="RU367097"/>
    </source>
</evidence>
<keyword evidence="3 5" id="KW-1133">Transmembrane helix</keyword>
<feature type="transmembrane region" description="Helical" evidence="5">
    <location>
        <begin position="47"/>
        <end position="66"/>
    </location>
</feature>
<keyword evidence="5" id="KW-0762">Sugar transport</keyword>
<feature type="domain" description="DUF5672" evidence="6">
    <location>
        <begin position="296"/>
        <end position="391"/>
    </location>
</feature>
<gene>
    <name evidence="7" type="ORF">BJ554DRAFT_8268</name>
</gene>
<evidence type="ECO:0000313" key="8">
    <source>
        <dbReference type="Proteomes" id="UP000673691"/>
    </source>
</evidence>
<dbReference type="GO" id="GO:0000139">
    <property type="term" value="C:Golgi membrane"/>
    <property type="evidence" value="ECO:0007669"/>
    <property type="project" value="UniProtKB-SubCell"/>
</dbReference>
<sequence length="629" mass="69990">MIQKLLKSESLQMDTLTSLYYIAPVSAGCNMLISIIFESSSVTLDKFLNVGLWPFVLNGIAAVSVVKNTSTLTLGLAGVLKDILIVGMAMLFYGTPMTLLQAFGYTMAMTGLMYYKNGKDVFGPSVLHYRQVAQIGLLLMAVASCVLLYRVKDEVQYVDQTAACADRVVQLTVVQSAHIGLPAPEGFPTSDKVAVIVETRALPTLVPLIMHFAGVLAWDWHCWFLSDDRSLVVYQRLFIRFGRKRRVVMRKVYLGGWVLACSNPIQRMIESGKLNMTLIPPLIEMGNGELTSRFMTDPWLWSQIQQENDFFEYDYVGAPWPASDESGNGGLSLRKRSHTLRCIREQPRKPGMAEDVYFSRTLQSIGALVAPRDVSAAFSVEAEFEAEPLGCENFAGYEDTSYTARMQAQYTDVILLNKHEHLDEVLDRVNDLNTDTVKVRCEEKAGVHPDLVFGLDTKLFQLSGSAPPDDAGCCCSTISSPPSGDDDGRRAECTRHIRRDGLIDERHHDRELDLVKIHRRLSPPGRSLATVGEFEAFLAALPKEDVYRVKGLARLEPGAGGTPALYIVNWAFGRTSLVPVTRTVEDEERKSLQYRITVMGVDLLVHKDRIVRGLCLDAAEVSLHLRRAA</sequence>